<dbReference type="InterPro" id="IPR009003">
    <property type="entry name" value="Peptidase_S1_PA"/>
</dbReference>
<keyword evidence="2 5" id="KW-0645">Protease</keyword>
<dbReference type="PANTHER" id="PTHR43343:SF3">
    <property type="entry name" value="PROTEASE DO-LIKE 8, CHLOROPLASTIC"/>
    <property type="match status" value="1"/>
</dbReference>
<evidence type="ECO:0000313" key="6">
    <source>
        <dbReference type="Proteomes" id="UP000315217"/>
    </source>
</evidence>
<evidence type="ECO:0000256" key="2">
    <source>
        <dbReference type="ARBA" id="ARBA00022670"/>
    </source>
</evidence>
<dbReference type="InterPro" id="IPR043504">
    <property type="entry name" value="Peptidase_S1_PA_chymotrypsin"/>
</dbReference>
<accession>A0A537LVP0</accession>
<dbReference type="AlphaFoldDB" id="A0A537LVP0"/>
<dbReference type="GO" id="GO:0006508">
    <property type="term" value="P:proteolysis"/>
    <property type="evidence" value="ECO:0007669"/>
    <property type="project" value="UniProtKB-KW"/>
</dbReference>
<dbReference type="EMBL" id="VBAI01000035">
    <property type="protein sequence ID" value="TMJ12066.1"/>
    <property type="molecule type" value="Genomic_DNA"/>
</dbReference>
<comment type="caution">
    <text evidence="5">The sequence shown here is derived from an EMBL/GenBank/DDBJ whole genome shotgun (WGS) entry which is preliminary data.</text>
</comment>
<dbReference type="GO" id="GO:0004252">
    <property type="term" value="F:serine-type endopeptidase activity"/>
    <property type="evidence" value="ECO:0007669"/>
    <property type="project" value="InterPro"/>
</dbReference>
<feature type="domain" description="PDZ" evidence="4">
    <location>
        <begin position="229"/>
        <end position="323"/>
    </location>
</feature>
<dbReference type="Pfam" id="PF13365">
    <property type="entry name" value="Trypsin_2"/>
    <property type="match status" value="1"/>
</dbReference>
<sequence length="336" mass="34366">MTMNDVIGKTQMLVRRWPGMFALPLVLLLAVGGAVLSPRAAAAPALDAQAILGQASPAVGLVRGSIGARSISGTAFVIDPQGWLLTAAHVARRAEKLQVELPGMAALDATLVGYDVTRDLAILRVNPPSPLPALQLAGDSPGVGDAVAVIGAPRGQPGAMTTGEVLATGISLPGVAGGNFVRVSARVQPGESGAPLLNSQAQVVGVVVASTFDRSRARGGLAVSLQTIQAVLPQLRQGARVQRAWIGIAGGRPGERQPGPAGDQGAIVQRVMPQSPGATAGLRPGDVVVEFEGAPIHNWMDLLAATGQRQPGQSVHLVVLRDGQRVEVTVTLGVRP</sequence>
<reference evidence="5 6" key="1">
    <citation type="journal article" date="2019" name="Nat. Microbiol.">
        <title>Mediterranean grassland soil C-N compound turnover is dependent on rainfall and depth, and is mediated by genomically divergent microorganisms.</title>
        <authorList>
            <person name="Diamond S."/>
            <person name="Andeer P.F."/>
            <person name="Li Z."/>
            <person name="Crits-Christoph A."/>
            <person name="Burstein D."/>
            <person name="Anantharaman K."/>
            <person name="Lane K.R."/>
            <person name="Thomas B.C."/>
            <person name="Pan C."/>
            <person name="Northen T.R."/>
            <person name="Banfield J.F."/>
        </authorList>
    </citation>
    <scope>NUCLEOTIDE SEQUENCE [LARGE SCALE GENOMIC DNA]</scope>
    <source>
        <strain evidence="5">NP_1</strain>
    </source>
</reference>
<dbReference type="PROSITE" id="PS50106">
    <property type="entry name" value="PDZ"/>
    <property type="match status" value="1"/>
</dbReference>
<gene>
    <name evidence="5" type="ORF">E6G98_03745</name>
</gene>
<evidence type="ECO:0000313" key="5">
    <source>
        <dbReference type="EMBL" id="TMJ12066.1"/>
    </source>
</evidence>
<dbReference type="Pfam" id="PF13180">
    <property type="entry name" value="PDZ_2"/>
    <property type="match status" value="1"/>
</dbReference>
<evidence type="ECO:0000256" key="1">
    <source>
        <dbReference type="ARBA" id="ARBA00010541"/>
    </source>
</evidence>
<dbReference type="SUPFAM" id="SSF50156">
    <property type="entry name" value="PDZ domain-like"/>
    <property type="match status" value="1"/>
</dbReference>
<dbReference type="PANTHER" id="PTHR43343">
    <property type="entry name" value="PEPTIDASE S12"/>
    <property type="match status" value="1"/>
</dbReference>
<dbReference type="SUPFAM" id="SSF50494">
    <property type="entry name" value="Trypsin-like serine proteases"/>
    <property type="match status" value="1"/>
</dbReference>
<dbReference type="PRINTS" id="PR00834">
    <property type="entry name" value="PROTEASES2C"/>
</dbReference>
<proteinExistence type="inferred from homology"/>
<dbReference type="InterPro" id="IPR051201">
    <property type="entry name" value="Chloro_Bact_Ser_Proteases"/>
</dbReference>
<dbReference type="InterPro" id="IPR001940">
    <property type="entry name" value="Peptidase_S1C"/>
</dbReference>
<evidence type="ECO:0000259" key="4">
    <source>
        <dbReference type="PROSITE" id="PS50106"/>
    </source>
</evidence>
<protein>
    <submittedName>
        <fullName evidence="5">Serine protease</fullName>
    </submittedName>
</protein>
<dbReference type="InterPro" id="IPR001478">
    <property type="entry name" value="PDZ"/>
</dbReference>
<organism evidence="5 6">
    <name type="scientific">Candidatus Segetimicrobium genomatis</name>
    <dbReference type="NCBI Taxonomy" id="2569760"/>
    <lineage>
        <taxon>Bacteria</taxon>
        <taxon>Bacillati</taxon>
        <taxon>Candidatus Sysuimicrobiota</taxon>
        <taxon>Candidatus Sysuimicrobiia</taxon>
        <taxon>Candidatus Sysuimicrobiales</taxon>
        <taxon>Candidatus Segetimicrobiaceae</taxon>
        <taxon>Candidatus Segetimicrobium</taxon>
    </lineage>
</organism>
<dbReference type="Proteomes" id="UP000315217">
    <property type="component" value="Unassembled WGS sequence"/>
</dbReference>
<keyword evidence="3" id="KW-0378">Hydrolase</keyword>
<dbReference type="SMART" id="SM00228">
    <property type="entry name" value="PDZ"/>
    <property type="match status" value="1"/>
</dbReference>
<evidence type="ECO:0000256" key="3">
    <source>
        <dbReference type="ARBA" id="ARBA00022801"/>
    </source>
</evidence>
<comment type="similarity">
    <text evidence="1">Belongs to the peptidase S1C family.</text>
</comment>
<name>A0A537LVP0_9BACT</name>
<dbReference type="Gene3D" id="2.40.10.10">
    <property type="entry name" value="Trypsin-like serine proteases"/>
    <property type="match status" value="2"/>
</dbReference>
<dbReference type="Gene3D" id="2.30.42.10">
    <property type="match status" value="1"/>
</dbReference>
<dbReference type="InterPro" id="IPR036034">
    <property type="entry name" value="PDZ_sf"/>
</dbReference>